<name>A0A4V2JAM9_9FLAO</name>
<evidence type="ECO:0000313" key="2">
    <source>
        <dbReference type="Proteomes" id="UP000292372"/>
    </source>
</evidence>
<dbReference type="EMBL" id="SIRS01000006">
    <property type="protein sequence ID" value="TBN13730.1"/>
    <property type="molecule type" value="Genomic_DNA"/>
</dbReference>
<protein>
    <submittedName>
        <fullName evidence="1">tRNA amino-acyl synthetase</fullName>
    </submittedName>
</protein>
<accession>A0A4V2JAM9</accession>
<evidence type="ECO:0000313" key="1">
    <source>
        <dbReference type="EMBL" id="TBN13730.1"/>
    </source>
</evidence>
<reference evidence="1 2" key="1">
    <citation type="journal article" date="2015" name="Int. J. Syst. Evol. Microbiol.">
        <title>Hyunsoonleella pacifica sp. nov., isolated from seawater of South Pacific Gyre.</title>
        <authorList>
            <person name="Gao X."/>
            <person name="Zhang Z."/>
            <person name="Dai X."/>
            <person name="Zhang X.H."/>
        </authorList>
    </citation>
    <scope>NUCLEOTIDE SEQUENCE [LARGE SCALE GENOMIC DNA]</scope>
    <source>
        <strain evidence="1 2">SW033</strain>
    </source>
</reference>
<comment type="caution">
    <text evidence="1">The sequence shown here is derived from an EMBL/GenBank/DDBJ whole genome shotgun (WGS) entry which is preliminary data.</text>
</comment>
<dbReference type="Proteomes" id="UP000292372">
    <property type="component" value="Unassembled WGS sequence"/>
</dbReference>
<dbReference type="OrthoDB" id="1398352at2"/>
<gene>
    <name evidence="1" type="ORF">EYD46_14630</name>
</gene>
<sequence>MTILFISNQQNFTKEEALRIFQPYTEERDFHHFKSLTKAKDFLTKNLVEKDKHLDFIISDWKFQNSNSKTILNWIRDSLENYSSQNFQLKSIPFLLIEDRENQSATISDGFDAVIENFPNNYINLKHNITSSVKKWRTSFADDLELIGLDPKTHKSYSIHRKSFISYYKLKVLSRQFVDKKSNSLNYIWTDFNYKNLLDSNELFEKKMKETLKRPTKYLEKEFHDFLRDNPTFVKGENFNKLLYEKHLYINNTRRYNEPDFINKPFDYAIRFPEIFEVKRQSQRLLWKNRDQLLSKAKKGFEQVIRYKNYMESKNEANEYYIRKYLGKIYNQYEYTLLMGSSEEKRYNENLIEELKSDFNFTEVSLVTYEDLLNKHIRLCNRLNDFNIF</sequence>
<keyword evidence="2" id="KW-1185">Reference proteome</keyword>
<proteinExistence type="predicted"/>
<dbReference type="AlphaFoldDB" id="A0A4V2JAM9"/>
<dbReference type="RefSeq" id="WP_130937917.1">
    <property type="nucleotide sequence ID" value="NZ_BMEE01000005.1"/>
</dbReference>
<organism evidence="1 2">
    <name type="scientific">Hyunsoonleella pacifica</name>
    <dbReference type="NCBI Taxonomy" id="1080224"/>
    <lineage>
        <taxon>Bacteria</taxon>
        <taxon>Pseudomonadati</taxon>
        <taxon>Bacteroidota</taxon>
        <taxon>Flavobacteriia</taxon>
        <taxon>Flavobacteriales</taxon>
        <taxon>Flavobacteriaceae</taxon>
    </lineage>
</organism>